<feature type="transmembrane region" description="Helical" evidence="9">
    <location>
        <begin position="234"/>
        <end position="254"/>
    </location>
</feature>
<dbReference type="PANTHER" id="PTHR12560">
    <property type="entry name" value="LONGEVITY ASSURANCE FACTOR 1 LAG1"/>
    <property type="match status" value="1"/>
</dbReference>
<reference evidence="11" key="1">
    <citation type="submission" date="2025-08" db="UniProtKB">
        <authorList>
            <consortium name="Ensembl"/>
        </authorList>
    </citation>
    <scope>IDENTIFICATION</scope>
</reference>
<dbReference type="PROSITE" id="PS50922">
    <property type="entry name" value="TLC"/>
    <property type="match status" value="1"/>
</dbReference>
<evidence type="ECO:0000256" key="7">
    <source>
        <dbReference type="ARBA" id="ARBA00049036"/>
    </source>
</evidence>
<dbReference type="Pfam" id="PF03798">
    <property type="entry name" value="TRAM_LAG1_CLN8"/>
    <property type="match status" value="1"/>
</dbReference>
<keyword evidence="5 9" id="KW-1133">Transmembrane helix</keyword>
<evidence type="ECO:0000256" key="2">
    <source>
        <dbReference type="ARBA" id="ARBA00004760"/>
    </source>
</evidence>
<dbReference type="PANTHER" id="PTHR12560:SF58">
    <property type="entry name" value="CERAMIDE SYNTHASE 1"/>
    <property type="match status" value="1"/>
</dbReference>
<evidence type="ECO:0000256" key="3">
    <source>
        <dbReference type="ARBA" id="ARBA00004991"/>
    </source>
</evidence>
<keyword evidence="12" id="KW-1185">Reference proteome</keyword>
<dbReference type="GO" id="GO:0016020">
    <property type="term" value="C:membrane"/>
    <property type="evidence" value="ECO:0007669"/>
    <property type="project" value="UniProtKB-SubCell"/>
</dbReference>
<comment type="catalytic activity">
    <reaction evidence="7">
        <text>sphinganine + octadecanoyl-CoA = N-(octadecanoyl)-sphinganine + CoA + H(+)</text>
        <dbReference type="Rhea" id="RHEA:36547"/>
        <dbReference type="ChEBI" id="CHEBI:15378"/>
        <dbReference type="ChEBI" id="CHEBI:57287"/>
        <dbReference type="ChEBI" id="CHEBI:57394"/>
        <dbReference type="ChEBI" id="CHEBI:57817"/>
        <dbReference type="ChEBI" id="CHEBI:67033"/>
    </reaction>
    <physiologicalReaction direction="left-to-right" evidence="7">
        <dbReference type="Rhea" id="RHEA:36548"/>
    </physiologicalReaction>
</comment>
<keyword evidence="4 8" id="KW-0812">Transmembrane</keyword>
<evidence type="ECO:0000256" key="1">
    <source>
        <dbReference type="ARBA" id="ARBA00004141"/>
    </source>
</evidence>
<evidence type="ECO:0000256" key="6">
    <source>
        <dbReference type="ARBA" id="ARBA00023136"/>
    </source>
</evidence>
<comment type="pathway">
    <text evidence="3">Sphingolipid metabolism.</text>
</comment>
<dbReference type="Ensembl" id="ENSEBUT00000019125.1">
    <property type="protein sequence ID" value="ENSEBUP00000018549.1"/>
    <property type="gene ID" value="ENSEBUG00000011580.1"/>
</dbReference>
<sequence length="354" mass="41328">MATTNPATPAAALQGYVELFVRGTAAWTRAWRDCTDCGLGRSWRELREAQLDVSALVPLLALAVTWTVLRRVTTARLFQPLARWLQLRPSDASKFPESAWKLLYYTPAWLYSSYLLFWRGHSFFHNPPSVFYGWQSRSLVPWDIYTAYILQGSFYAHSMFGTLYMDAWRRDSVVMLVHHFITLSLIVCSYAFRYHNVGLLAFFLHDASDIQLEFTKLNVYMKYRGGTYHPMNNFLSNIGCISFGISWFVFRLYWFPLKVLYATCITSLQTVPDIPFYFFFNILLFAITLINLYWFMMIMMFVAKVILGRIKEVNDVREYDVHVEADQTCWRNIRLSPSGKGKAHVNGMIKNKRQ</sequence>
<proteinExistence type="predicted"/>
<dbReference type="GO" id="GO:0046513">
    <property type="term" value="P:ceramide biosynthetic process"/>
    <property type="evidence" value="ECO:0007669"/>
    <property type="project" value="InterPro"/>
</dbReference>
<dbReference type="Proteomes" id="UP000694388">
    <property type="component" value="Unplaced"/>
</dbReference>
<keyword evidence="6 8" id="KW-0472">Membrane</keyword>
<evidence type="ECO:0000256" key="5">
    <source>
        <dbReference type="ARBA" id="ARBA00022989"/>
    </source>
</evidence>
<feature type="transmembrane region" description="Helical" evidence="9">
    <location>
        <begin position="274"/>
        <end position="302"/>
    </location>
</feature>
<dbReference type="OMA" id="HVLNLKI"/>
<evidence type="ECO:0000256" key="8">
    <source>
        <dbReference type="PROSITE-ProRule" id="PRU00205"/>
    </source>
</evidence>
<evidence type="ECO:0000256" key="4">
    <source>
        <dbReference type="ARBA" id="ARBA00022692"/>
    </source>
</evidence>
<feature type="domain" description="TLC" evidence="10">
    <location>
        <begin position="93"/>
        <end position="307"/>
    </location>
</feature>
<evidence type="ECO:0000313" key="12">
    <source>
        <dbReference type="Proteomes" id="UP000694388"/>
    </source>
</evidence>
<dbReference type="InterPro" id="IPR016439">
    <property type="entry name" value="Lag1/Lac1-like"/>
</dbReference>
<reference evidence="11" key="2">
    <citation type="submission" date="2025-09" db="UniProtKB">
        <authorList>
            <consortium name="Ensembl"/>
        </authorList>
    </citation>
    <scope>IDENTIFICATION</scope>
</reference>
<dbReference type="AlphaFoldDB" id="A0A8C4QS21"/>
<evidence type="ECO:0000259" key="10">
    <source>
        <dbReference type="PROSITE" id="PS50922"/>
    </source>
</evidence>
<comment type="subcellular location">
    <subcellularLocation>
        <location evidence="1">Membrane</location>
        <topology evidence="1">Multi-pass membrane protein</topology>
    </subcellularLocation>
</comment>
<protein>
    <submittedName>
        <fullName evidence="11">Ceramide synthase 1</fullName>
    </submittedName>
</protein>
<comment type="pathway">
    <text evidence="2">Lipid metabolism; sphingolipid metabolism.</text>
</comment>
<name>A0A8C4QS21_EPTBU</name>
<organism evidence="11 12">
    <name type="scientific">Eptatretus burgeri</name>
    <name type="common">Inshore hagfish</name>
    <dbReference type="NCBI Taxonomy" id="7764"/>
    <lineage>
        <taxon>Eukaryota</taxon>
        <taxon>Metazoa</taxon>
        <taxon>Chordata</taxon>
        <taxon>Craniata</taxon>
        <taxon>Vertebrata</taxon>
        <taxon>Cyclostomata</taxon>
        <taxon>Myxini</taxon>
        <taxon>Myxiniformes</taxon>
        <taxon>Myxinidae</taxon>
        <taxon>Eptatretinae</taxon>
        <taxon>Eptatretus</taxon>
    </lineage>
</organism>
<evidence type="ECO:0000256" key="9">
    <source>
        <dbReference type="SAM" id="Phobius"/>
    </source>
</evidence>
<accession>A0A8C4QS21</accession>
<dbReference type="GeneTree" id="ENSGT01030000234515"/>
<dbReference type="InterPro" id="IPR006634">
    <property type="entry name" value="TLC-dom"/>
</dbReference>
<feature type="transmembrane region" description="Helical" evidence="9">
    <location>
        <begin position="172"/>
        <end position="192"/>
    </location>
</feature>
<evidence type="ECO:0000313" key="11">
    <source>
        <dbReference type="Ensembl" id="ENSEBUP00000018549.1"/>
    </source>
</evidence>
<dbReference type="SMART" id="SM00724">
    <property type="entry name" value="TLC"/>
    <property type="match status" value="1"/>
</dbReference>
<dbReference type="GO" id="GO:0050291">
    <property type="term" value="F:sphingosine N-acyltransferase activity"/>
    <property type="evidence" value="ECO:0007669"/>
    <property type="project" value="InterPro"/>
</dbReference>